<keyword evidence="7" id="KW-1185">Reference proteome</keyword>
<dbReference type="Pfam" id="PF00005">
    <property type="entry name" value="ABC_tran"/>
    <property type="match status" value="1"/>
</dbReference>
<evidence type="ECO:0000256" key="1">
    <source>
        <dbReference type="ARBA" id="ARBA00005417"/>
    </source>
</evidence>
<dbReference type="Proteomes" id="UP000295765">
    <property type="component" value="Unassembled WGS sequence"/>
</dbReference>
<reference evidence="6 7" key="1">
    <citation type="submission" date="2019-03" db="EMBL/GenBank/DDBJ databases">
        <title>Genomic Encyclopedia of Type Strains, Phase IV (KMG-IV): sequencing the most valuable type-strain genomes for metagenomic binning, comparative biology and taxonomic classification.</title>
        <authorList>
            <person name="Goeker M."/>
        </authorList>
    </citation>
    <scope>NUCLEOTIDE SEQUENCE [LARGE SCALE GENOMIC DNA]</scope>
    <source>
        <strain evidence="6 7">DSM 25287</strain>
    </source>
</reference>
<dbReference type="InterPro" id="IPR050166">
    <property type="entry name" value="ABC_transporter_ATP-bind"/>
</dbReference>
<name>A0A4R2LLS1_9GAMM</name>
<evidence type="ECO:0000313" key="7">
    <source>
        <dbReference type="Proteomes" id="UP000295765"/>
    </source>
</evidence>
<evidence type="ECO:0000259" key="5">
    <source>
        <dbReference type="PROSITE" id="PS50893"/>
    </source>
</evidence>
<dbReference type="GO" id="GO:0016887">
    <property type="term" value="F:ATP hydrolysis activity"/>
    <property type="evidence" value="ECO:0007669"/>
    <property type="project" value="InterPro"/>
</dbReference>
<comment type="caution">
    <text evidence="6">The sequence shown here is derived from an EMBL/GenBank/DDBJ whole genome shotgun (WGS) entry which is preliminary data.</text>
</comment>
<dbReference type="Gene3D" id="3.40.50.300">
    <property type="entry name" value="P-loop containing nucleotide triphosphate hydrolases"/>
    <property type="match status" value="1"/>
</dbReference>
<dbReference type="CDD" id="cd03293">
    <property type="entry name" value="ABC_NrtD_SsuB_transporters"/>
    <property type="match status" value="1"/>
</dbReference>
<dbReference type="InterPro" id="IPR017871">
    <property type="entry name" value="ABC_transporter-like_CS"/>
</dbReference>
<dbReference type="GO" id="GO:0005524">
    <property type="term" value="F:ATP binding"/>
    <property type="evidence" value="ECO:0007669"/>
    <property type="project" value="UniProtKB-KW"/>
</dbReference>
<dbReference type="AlphaFoldDB" id="A0A4R2LLS1"/>
<sequence length="435" mass="47305">MSATAPTETLLTLRGVSKRYPAPEKGDIVILDGIDLDVRAGEILAILGRSGCGKSTLLRILCGLMRASDGEVRYRGAPVTRPVPGISMVFQTFGLFPWLNVLQNVELGLEAQGVPAAERRARALAAIDLIGLDGFESAYPKELSGGMRQRVGFARALVVNPDVLLMDEAFSALDVPTAETLRGDLLDLWLERQIPTRAIVMVSHGIEETLMLADRIIILDSNPGRVKAELKVTLRHPRDPESPAFRHLTDRIYAAMTRAGGLQAAGIAHRLPGVGAQQMIGLLDEVAWPSYGSQAELAAVADALELAVDELFPIVEALELLGFATVGEGHIALTAHGTAFLEADILRRKEIFAEHLVRRVPLAAHIRRVIDERPQRRAPESRFLRELEDTLSEDEAERVLGVIVDWGRYAELFAYDYASGEFSAEDPGTDTGAAA</sequence>
<dbReference type="PROSITE" id="PS50893">
    <property type="entry name" value="ABC_TRANSPORTER_2"/>
    <property type="match status" value="1"/>
</dbReference>
<accession>A0A4R2LLS1</accession>
<dbReference type="PROSITE" id="PS00211">
    <property type="entry name" value="ABC_TRANSPORTER_1"/>
    <property type="match status" value="1"/>
</dbReference>
<dbReference type="RefSeq" id="WP_132543428.1">
    <property type="nucleotide sequence ID" value="NZ_SLWY01000014.1"/>
</dbReference>
<gene>
    <name evidence="6" type="ORF">EV699_11419</name>
</gene>
<dbReference type="InterPro" id="IPR003593">
    <property type="entry name" value="AAA+_ATPase"/>
</dbReference>
<dbReference type="PANTHER" id="PTHR42788:SF13">
    <property type="entry name" value="ALIPHATIC SULFONATES IMPORT ATP-BINDING PROTEIN SSUB"/>
    <property type="match status" value="1"/>
</dbReference>
<organism evidence="6 7">
    <name type="scientific">Plasticicumulans lactativorans</name>
    <dbReference type="NCBI Taxonomy" id="1133106"/>
    <lineage>
        <taxon>Bacteria</taxon>
        <taxon>Pseudomonadati</taxon>
        <taxon>Pseudomonadota</taxon>
        <taxon>Gammaproteobacteria</taxon>
        <taxon>Candidatus Competibacteraceae</taxon>
        <taxon>Plasticicumulans</taxon>
    </lineage>
</organism>
<keyword evidence="2" id="KW-0813">Transport</keyword>
<dbReference type="InterPro" id="IPR018632">
    <property type="entry name" value="AAA-associated_dom_C"/>
</dbReference>
<keyword evidence="4 6" id="KW-0067">ATP-binding</keyword>
<evidence type="ECO:0000256" key="3">
    <source>
        <dbReference type="ARBA" id="ARBA00022741"/>
    </source>
</evidence>
<feature type="domain" description="ABC transporter" evidence="5">
    <location>
        <begin position="11"/>
        <end position="246"/>
    </location>
</feature>
<protein>
    <submittedName>
        <fullName evidence="6">NitT/TauT family transport system ATP-binding protein</fullName>
    </submittedName>
</protein>
<dbReference type="OrthoDB" id="9802264at2"/>
<dbReference type="InterPro" id="IPR027417">
    <property type="entry name" value="P-loop_NTPase"/>
</dbReference>
<dbReference type="PANTHER" id="PTHR42788">
    <property type="entry name" value="TAURINE IMPORT ATP-BINDING PROTEIN-RELATED"/>
    <property type="match status" value="1"/>
</dbReference>
<evidence type="ECO:0000313" key="6">
    <source>
        <dbReference type="EMBL" id="TCO80375.1"/>
    </source>
</evidence>
<evidence type="ECO:0000256" key="4">
    <source>
        <dbReference type="ARBA" id="ARBA00022840"/>
    </source>
</evidence>
<evidence type="ECO:0000256" key="2">
    <source>
        <dbReference type="ARBA" id="ARBA00022448"/>
    </source>
</evidence>
<dbReference type="InterPro" id="IPR003439">
    <property type="entry name" value="ABC_transporter-like_ATP-bd"/>
</dbReference>
<dbReference type="EMBL" id="SLWY01000014">
    <property type="protein sequence ID" value="TCO80375.1"/>
    <property type="molecule type" value="Genomic_DNA"/>
</dbReference>
<dbReference type="Pfam" id="PF09821">
    <property type="entry name" value="AAA_assoc_C"/>
    <property type="match status" value="1"/>
</dbReference>
<dbReference type="SMART" id="SM00382">
    <property type="entry name" value="AAA"/>
    <property type="match status" value="1"/>
</dbReference>
<keyword evidence="3" id="KW-0547">Nucleotide-binding</keyword>
<proteinExistence type="inferred from homology"/>
<dbReference type="SUPFAM" id="SSF52540">
    <property type="entry name" value="P-loop containing nucleoside triphosphate hydrolases"/>
    <property type="match status" value="1"/>
</dbReference>
<comment type="similarity">
    <text evidence="1">Belongs to the ABC transporter superfamily.</text>
</comment>